<dbReference type="Proteomes" id="UP000033531">
    <property type="component" value="Unassembled WGS sequence"/>
</dbReference>
<gene>
    <name evidence="6" type="ORF">DK873_02010</name>
    <name evidence="5" type="ORF">JF74_03990</name>
</gene>
<dbReference type="GO" id="GO:0016887">
    <property type="term" value="F:ATP hydrolysis activity"/>
    <property type="evidence" value="ECO:0007669"/>
    <property type="project" value="InterPro"/>
</dbReference>
<dbReference type="Proteomes" id="UP000247698">
    <property type="component" value="Unassembled WGS sequence"/>
</dbReference>
<dbReference type="GO" id="GO:0005524">
    <property type="term" value="F:ATP binding"/>
    <property type="evidence" value="ECO:0007669"/>
    <property type="project" value="UniProtKB-KW"/>
</dbReference>
<evidence type="ECO:0000313" key="8">
    <source>
        <dbReference type="Proteomes" id="UP000247698"/>
    </source>
</evidence>
<keyword evidence="1" id="KW-0813">Transport</keyword>
<dbReference type="PROSITE" id="PS00211">
    <property type="entry name" value="ABC_TRANSPORTER_1"/>
    <property type="match status" value="1"/>
</dbReference>
<feature type="domain" description="ABC transporter" evidence="4">
    <location>
        <begin position="9"/>
        <end position="205"/>
    </location>
</feature>
<evidence type="ECO:0000313" key="6">
    <source>
        <dbReference type="EMBL" id="PXY83982.1"/>
    </source>
</evidence>
<dbReference type="OrthoDB" id="9804819at2"/>
<organism evidence="5 7">
    <name type="scientific">Lactobacillus melliventris</name>
    <dbReference type="NCBI Taxonomy" id="1218507"/>
    <lineage>
        <taxon>Bacteria</taxon>
        <taxon>Bacillati</taxon>
        <taxon>Bacillota</taxon>
        <taxon>Bacilli</taxon>
        <taxon>Lactobacillales</taxon>
        <taxon>Lactobacillaceae</taxon>
        <taxon>Lactobacillus</taxon>
    </lineage>
</organism>
<dbReference type="STRING" id="1218507.JF74_03990"/>
<keyword evidence="8" id="KW-1185">Reference proteome</keyword>
<evidence type="ECO:0000256" key="1">
    <source>
        <dbReference type="ARBA" id="ARBA00022448"/>
    </source>
</evidence>
<dbReference type="InterPro" id="IPR027417">
    <property type="entry name" value="P-loop_NTPase"/>
</dbReference>
<dbReference type="InterPro" id="IPR003593">
    <property type="entry name" value="AAA+_ATPase"/>
</dbReference>
<dbReference type="EMBL" id="JXLI01000008">
    <property type="protein sequence ID" value="KJY57376.1"/>
    <property type="molecule type" value="Genomic_DNA"/>
</dbReference>
<accession>A0A0F4LII8</accession>
<dbReference type="AlphaFoldDB" id="A0A0F4LII8"/>
<evidence type="ECO:0000256" key="2">
    <source>
        <dbReference type="ARBA" id="ARBA00022741"/>
    </source>
</evidence>
<keyword evidence="2" id="KW-0547">Nucleotide-binding</keyword>
<dbReference type="Gene3D" id="3.40.50.300">
    <property type="entry name" value="P-loop containing nucleotide triphosphate hydrolases"/>
    <property type="match status" value="1"/>
</dbReference>
<dbReference type="PANTHER" id="PTHR42781:SF4">
    <property type="entry name" value="SPERMIDINE_PUTRESCINE IMPORT ATP-BINDING PROTEIN POTA"/>
    <property type="match status" value="1"/>
</dbReference>
<name>A0A0F4LII8_9LACO</name>
<sequence length="205" mass="23816">MYKYKKKEIIINDLKKYVGNEVLFECEQFRIKYRDRMGIVGNSGIGKTTFLNMLAGLDKKFDGIIENNFNRTFFVPQFDEFPNWLGVNYIIRRAKHLSKISDIQGNFIIDQLGLNSLFQQKYGTLSGGQRKVVLVGVALLSLPDLLILDEAFNGIDDNKRRELFTFLNKWIENNKITLIFVSHNKNDLALLTNKVIKIKNKRITF</sequence>
<protein>
    <recommendedName>
        <fullName evidence="4">ABC transporter domain-containing protein</fullName>
    </recommendedName>
</protein>
<dbReference type="RefSeq" id="WP_046324369.1">
    <property type="nucleotide sequence ID" value="NZ_JBHTMT010000008.1"/>
</dbReference>
<dbReference type="PATRIC" id="fig|1218507.3.peg.566"/>
<evidence type="ECO:0000259" key="4">
    <source>
        <dbReference type="PROSITE" id="PS50893"/>
    </source>
</evidence>
<reference evidence="5 7" key="1">
    <citation type="submission" date="2015-01" db="EMBL/GenBank/DDBJ databases">
        <title>Comparative genomics of the lactic acid bacteria isolated from the honey bee gut.</title>
        <authorList>
            <person name="Ellegaard K.M."/>
            <person name="Tamarit D."/>
            <person name="Javelind E."/>
            <person name="Olofsson T."/>
            <person name="Andersson S.G."/>
            <person name="Vasquez A."/>
        </authorList>
    </citation>
    <scope>NUCLEOTIDE SEQUENCE [LARGE SCALE GENOMIC DNA]</scope>
    <source>
        <strain evidence="5 7">Hma8</strain>
    </source>
</reference>
<evidence type="ECO:0000313" key="5">
    <source>
        <dbReference type="EMBL" id="KJY57376.1"/>
    </source>
</evidence>
<evidence type="ECO:0000256" key="3">
    <source>
        <dbReference type="ARBA" id="ARBA00022840"/>
    </source>
</evidence>
<keyword evidence="3" id="KW-0067">ATP-binding</keyword>
<dbReference type="EMBL" id="QGLG01000002">
    <property type="protein sequence ID" value="PXY83982.1"/>
    <property type="molecule type" value="Genomic_DNA"/>
</dbReference>
<dbReference type="InterPro" id="IPR050093">
    <property type="entry name" value="ABC_SmlMolc_Importer"/>
</dbReference>
<proteinExistence type="predicted"/>
<dbReference type="SMART" id="SM00382">
    <property type="entry name" value="AAA"/>
    <property type="match status" value="1"/>
</dbReference>
<dbReference type="InterPro" id="IPR017871">
    <property type="entry name" value="ABC_transporter-like_CS"/>
</dbReference>
<reference evidence="6 8" key="2">
    <citation type="submission" date="2018-05" db="EMBL/GenBank/DDBJ databases">
        <title>Reference genomes for bee gut microbiota database.</title>
        <authorList>
            <person name="Ellegaard K.M."/>
        </authorList>
    </citation>
    <scope>NUCLEOTIDE SEQUENCE [LARGE SCALE GENOMIC DNA]</scope>
    <source>
        <strain evidence="6 8">ESL0184</strain>
    </source>
</reference>
<dbReference type="SUPFAM" id="SSF52540">
    <property type="entry name" value="P-loop containing nucleoside triphosphate hydrolases"/>
    <property type="match status" value="1"/>
</dbReference>
<dbReference type="Pfam" id="PF00005">
    <property type="entry name" value="ABC_tran"/>
    <property type="match status" value="1"/>
</dbReference>
<comment type="caution">
    <text evidence="5">The sequence shown here is derived from an EMBL/GenBank/DDBJ whole genome shotgun (WGS) entry which is preliminary data.</text>
</comment>
<dbReference type="PANTHER" id="PTHR42781">
    <property type="entry name" value="SPERMIDINE/PUTRESCINE IMPORT ATP-BINDING PROTEIN POTA"/>
    <property type="match status" value="1"/>
</dbReference>
<dbReference type="InterPro" id="IPR003439">
    <property type="entry name" value="ABC_transporter-like_ATP-bd"/>
</dbReference>
<dbReference type="PROSITE" id="PS50893">
    <property type="entry name" value="ABC_TRANSPORTER_2"/>
    <property type="match status" value="1"/>
</dbReference>
<evidence type="ECO:0000313" key="7">
    <source>
        <dbReference type="Proteomes" id="UP000033531"/>
    </source>
</evidence>
<dbReference type="HOGENOM" id="CLU_000604_1_2_9"/>